<comment type="caution">
    <text evidence="3">The sequence shown here is derived from an EMBL/GenBank/DDBJ whole genome shotgun (WGS) entry which is preliminary data.</text>
</comment>
<feature type="chain" id="PRO_5045219086" evidence="2">
    <location>
        <begin position="27"/>
        <end position="548"/>
    </location>
</feature>
<keyword evidence="2" id="KW-0732">Signal</keyword>
<proteinExistence type="predicted"/>
<evidence type="ECO:0000313" key="3">
    <source>
        <dbReference type="EMBL" id="MFC0684872.1"/>
    </source>
</evidence>
<dbReference type="EMBL" id="JBHLTM010000033">
    <property type="protein sequence ID" value="MFC0684872.1"/>
    <property type="molecule type" value="Genomic_DNA"/>
</dbReference>
<feature type="signal peptide" evidence="2">
    <location>
        <begin position="1"/>
        <end position="26"/>
    </location>
</feature>
<gene>
    <name evidence="3" type="ORF">ACFFF8_09725</name>
</gene>
<dbReference type="PANTHER" id="PTHR38075">
    <property type="entry name" value="DUF4139 DOMAIN-CONTAINING PROTEIN"/>
    <property type="match status" value="1"/>
</dbReference>
<feature type="compositionally biased region" description="Basic and acidic residues" evidence="1">
    <location>
        <begin position="454"/>
        <end position="463"/>
    </location>
</feature>
<dbReference type="RefSeq" id="WP_267224823.1">
    <property type="nucleotide sequence ID" value="NZ_JAPCWC010000046.1"/>
</dbReference>
<name>A0ABV6S6M3_9SPHN</name>
<keyword evidence="4" id="KW-1185">Reference proteome</keyword>
<evidence type="ECO:0000256" key="2">
    <source>
        <dbReference type="SAM" id="SignalP"/>
    </source>
</evidence>
<dbReference type="Proteomes" id="UP001589858">
    <property type="component" value="Unassembled WGS sequence"/>
</dbReference>
<sequence>MRLLLPLAALLPALFLTLFPVGPAAAQEVVTSAAPDSVAVTIYRAPYRSPGQAMDLGWLEGYALVTEKRTVEIPEGRAVIRFEGVAGGMLPESAIISGLPDGVSEKNLDADLLSPGSLYARSLGRPVLLRRTDPMSGQIREERAVIRSGPEGAVIVQTSKGFETANCGVTQDELVYDAVPPGLSARPTLSVETASTAARRVTISLSYLAWGFDWQANYVLNMEGDGAGAESGQSARMFARMFAWVTLANADPTSFADAEAAVVGGKVNYNNDVPSSPSGQSLEFHCYFTAPPPLAAAYAPPPVADIVVTAMSAPPPPPPPPPPPAPVTVQEEGLGDLRLYRVPMPTTVAAMAQKQVAMFELPRVTLSAHHVAEFWSSQRGTVPVTRHLRGRNTVKNGLGRALPAGQVVVFEPLAGQPMLAGQGMLDDAAVGQDIDIAINRDNQVTASLAAVASGRERHGKTQDGKAQGGRAADSAAPAWTQTRLTLANAHPWPIRFEAKIRHPAETRIVPIKAKTKAQVELLGTQATWKIVIPAHGTARLEWREVRPK</sequence>
<protein>
    <submittedName>
        <fullName evidence="3">DUF4139 domain-containing protein</fullName>
    </submittedName>
</protein>
<reference evidence="3 4" key="1">
    <citation type="submission" date="2024-09" db="EMBL/GenBank/DDBJ databases">
        <authorList>
            <person name="Sun Q."/>
            <person name="Mori K."/>
        </authorList>
    </citation>
    <scope>NUCLEOTIDE SEQUENCE [LARGE SCALE GENOMIC DNA]</scope>
    <source>
        <strain evidence="3 4">CICC 11035S</strain>
    </source>
</reference>
<accession>A0ABV6S6M3</accession>
<dbReference type="PANTHER" id="PTHR38075:SF1">
    <property type="entry name" value="DUF4139 DOMAIN-CONTAINING PROTEIN"/>
    <property type="match status" value="1"/>
</dbReference>
<feature type="region of interest" description="Disordered" evidence="1">
    <location>
        <begin position="453"/>
        <end position="477"/>
    </location>
</feature>
<evidence type="ECO:0000313" key="4">
    <source>
        <dbReference type="Proteomes" id="UP001589858"/>
    </source>
</evidence>
<evidence type="ECO:0000256" key="1">
    <source>
        <dbReference type="SAM" id="MobiDB-lite"/>
    </source>
</evidence>
<organism evidence="3 4">
    <name type="scientific">Novosphingobium clariflavum</name>
    <dbReference type="NCBI Taxonomy" id="2029884"/>
    <lineage>
        <taxon>Bacteria</taxon>
        <taxon>Pseudomonadati</taxon>
        <taxon>Pseudomonadota</taxon>
        <taxon>Alphaproteobacteria</taxon>
        <taxon>Sphingomonadales</taxon>
        <taxon>Sphingomonadaceae</taxon>
        <taxon>Novosphingobium</taxon>
    </lineage>
</organism>